<keyword evidence="2" id="KW-1185">Reference proteome</keyword>
<dbReference type="EMBL" id="BAUW01000005">
    <property type="protein sequence ID" value="GAE44015.1"/>
    <property type="molecule type" value="Genomic_DNA"/>
</dbReference>
<dbReference type="eggNOG" id="COG2834">
    <property type="taxonomic scope" value="Bacteria"/>
</dbReference>
<dbReference type="AlphaFoldDB" id="W4RHV8"/>
<accession>W4RHV8</accession>
<name>W4RHV8_9BACI</name>
<reference evidence="1 2" key="1">
    <citation type="submission" date="2013-12" db="EMBL/GenBank/DDBJ databases">
        <title>NBRP : Genome information of microbial organism related human and environment.</title>
        <authorList>
            <person name="Hattori M."/>
            <person name="Oshima K."/>
            <person name="Inaba H."/>
            <person name="Suda W."/>
            <person name="Sakamoto M."/>
            <person name="Iino T."/>
            <person name="Kitahara M."/>
            <person name="Oshida Y."/>
            <person name="Iida T."/>
            <person name="Kudo T."/>
            <person name="Itoh T."/>
            <person name="Ahmed I."/>
            <person name="Ohkuma M."/>
        </authorList>
    </citation>
    <scope>NUCLEOTIDE SEQUENCE [LARGE SCALE GENOMIC DNA]</scope>
    <source>
        <strain evidence="1 2">JCM 21738</strain>
    </source>
</reference>
<evidence type="ECO:0000313" key="2">
    <source>
        <dbReference type="Proteomes" id="UP000018949"/>
    </source>
</evidence>
<gene>
    <name evidence="1" type="ORF">JCM21738_691</name>
</gene>
<dbReference type="Proteomes" id="UP000018949">
    <property type="component" value="Unassembled WGS sequence"/>
</dbReference>
<evidence type="ECO:0008006" key="3">
    <source>
        <dbReference type="Google" id="ProtNLM"/>
    </source>
</evidence>
<proteinExistence type="predicted"/>
<dbReference type="RefSeq" id="WP_035208848.1">
    <property type="nucleotide sequence ID" value="NZ_BAUW01000005.1"/>
</dbReference>
<organism evidence="1 2">
    <name type="scientific">Mesobacillus boroniphilus JCM 21738</name>
    <dbReference type="NCBI Taxonomy" id="1294265"/>
    <lineage>
        <taxon>Bacteria</taxon>
        <taxon>Bacillati</taxon>
        <taxon>Bacillota</taxon>
        <taxon>Bacilli</taxon>
        <taxon>Bacillales</taxon>
        <taxon>Bacillaceae</taxon>
        <taxon>Mesobacillus</taxon>
    </lineage>
</organism>
<protein>
    <recommendedName>
        <fullName evidence="3">DUF4367 domain-containing protein</fullName>
    </recommendedName>
</protein>
<sequence>MSSVKKVLEIQRETIPYLYEFKDSKLTPFSSSIEEYKGQKQAYVVYSFNKPETEQGSGSRLLYTRIYPNESAVRTTGDFNTELGEKKENFTLNEIKWSVYEINGTPNIHLKGEKDGIVYEIVTQEVSLREVKELLATFISN</sequence>
<comment type="caution">
    <text evidence="1">The sequence shown here is derived from an EMBL/GenBank/DDBJ whole genome shotgun (WGS) entry which is preliminary data.</text>
</comment>
<evidence type="ECO:0000313" key="1">
    <source>
        <dbReference type="EMBL" id="GAE44015.1"/>
    </source>
</evidence>